<feature type="compositionally biased region" description="Polar residues" evidence="1">
    <location>
        <begin position="1"/>
        <end position="12"/>
    </location>
</feature>
<protein>
    <submittedName>
        <fullName evidence="5">MCE family protein</fullName>
    </submittedName>
</protein>
<feature type="compositionally biased region" description="Pro residues" evidence="1">
    <location>
        <begin position="403"/>
        <end position="416"/>
    </location>
</feature>
<dbReference type="Pfam" id="PF02470">
    <property type="entry name" value="MlaD"/>
    <property type="match status" value="1"/>
</dbReference>
<reference evidence="5" key="1">
    <citation type="journal article" date="2021" name="Nat. Microbiol.">
        <title>Cocultivation of an ultrasmall environmental parasitic bacterium with lytic ability against bacteria associated with wastewater foams.</title>
        <authorList>
            <person name="Batinovic S."/>
            <person name="Rose J.J.A."/>
            <person name="Ratcliffe J."/>
            <person name="Seviour R.J."/>
            <person name="Petrovski S."/>
        </authorList>
    </citation>
    <scope>NUCLEOTIDE SEQUENCE</scope>
    <source>
        <strain evidence="5">CON44</strain>
    </source>
</reference>
<gene>
    <name evidence="5" type="ORF">GII30_19635</name>
</gene>
<dbReference type="EMBL" id="CP045810">
    <property type="protein sequence ID" value="QHN41078.1"/>
    <property type="molecule type" value="Genomic_DNA"/>
</dbReference>
<proteinExistence type="predicted"/>
<accession>A0A857KPA4</accession>
<dbReference type="Pfam" id="PF11887">
    <property type="entry name" value="Mce4_CUP1"/>
    <property type="match status" value="1"/>
</dbReference>
<dbReference type="InterPro" id="IPR052336">
    <property type="entry name" value="MlaD_Phospholipid_Transporter"/>
</dbReference>
<feature type="region of interest" description="Disordered" evidence="1">
    <location>
        <begin position="389"/>
        <end position="436"/>
    </location>
</feature>
<dbReference type="InterPro" id="IPR005693">
    <property type="entry name" value="Mce"/>
</dbReference>
<organism evidence="5">
    <name type="scientific">Gordonia amarae</name>
    <dbReference type="NCBI Taxonomy" id="36821"/>
    <lineage>
        <taxon>Bacteria</taxon>
        <taxon>Bacillati</taxon>
        <taxon>Actinomycetota</taxon>
        <taxon>Actinomycetes</taxon>
        <taxon>Mycobacteriales</taxon>
        <taxon>Gordoniaceae</taxon>
        <taxon>Gordonia</taxon>
    </lineage>
</organism>
<evidence type="ECO:0000259" key="4">
    <source>
        <dbReference type="Pfam" id="PF11887"/>
    </source>
</evidence>
<feature type="domain" description="Mammalian cell entry C-terminal" evidence="4">
    <location>
        <begin position="159"/>
        <end position="333"/>
    </location>
</feature>
<keyword evidence="2" id="KW-0472">Membrane</keyword>
<dbReference type="RefSeq" id="WP_005182717.1">
    <property type="nucleotide sequence ID" value="NZ_CP045804.1"/>
</dbReference>
<dbReference type="PANTHER" id="PTHR33371">
    <property type="entry name" value="INTERMEMBRANE PHOSPHOLIPID TRANSPORT SYSTEM BINDING PROTEIN MLAD-RELATED"/>
    <property type="match status" value="1"/>
</dbReference>
<dbReference type="GO" id="GO:0005576">
    <property type="term" value="C:extracellular region"/>
    <property type="evidence" value="ECO:0007669"/>
    <property type="project" value="TreeGrafter"/>
</dbReference>
<feature type="region of interest" description="Disordered" evidence="1">
    <location>
        <begin position="1"/>
        <end position="39"/>
    </location>
</feature>
<dbReference type="NCBIfam" id="TIGR00996">
    <property type="entry name" value="Mtu_fam_mce"/>
    <property type="match status" value="1"/>
</dbReference>
<feature type="domain" description="Mce/MlaD" evidence="3">
    <location>
        <begin position="77"/>
        <end position="153"/>
    </location>
</feature>
<dbReference type="AlphaFoldDB" id="A0A857KPA4"/>
<evidence type="ECO:0000259" key="3">
    <source>
        <dbReference type="Pfam" id="PF02470"/>
    </source>
</evidence>
<sequence>MTDSQNNDNQAGEHNARGEGLFTAQRSESDEADVARTAKRGGRSRAAVGAIGIIVVTLVVVSALQMDKLPYLKPVSTYSALFGDAGGLSTGDVVMVSGVEVGTVEDVKLAKTPKGTKVKVSFRMKDDVVLGNQSQAAIKTETVLGRRNLTLIPHGGDLLRPGDEIPAEQTSEPYSLQDVLDTTSHKLKDTDTDQLNEALRTLTDAFAETPSQVRGAVDGVARLSKAVNDRDVALRQLLGKADSVSSVVAKRSKQINTLLIDANSLVGEVQTRRAALGQLITGVRDLTRQLSGFISDNNQQLKPTQEKLQRVLTILTDKEQDLKKTIDRLGPYANSLGEAVASGPNFDSLVGIPTFGDYTSSFMKVLQGKYPQAFESFMKYTQFPPLPSNWELAPDAGTDPKRPPAPSPTYPKPAPPTNTATVEPPAATMSPARQGG</sequence>
<feature type="compositionally biased region" description="Basic and acidic residues" evidence="1">
    <location>
        <begin position="27"/>
        <end position="36"/>
    </location>
</feature>
<dbReference type="PANTHER" id="PTHR33371:SF18">
    <property type="entry name" value="MCE-FAMILY PROTEIN MCE3C"/>
    <property type="match status" value="1"/>
</dbReference>
<dbReference type="InterPro" id="IPR024516">
    <property type="entry name" value="Mce_C"/>
</dbReference>
<evidence type="ECO:0000313" key="5">
    <source>
        <dbReference type="EMBL" id="QHN41078.1"/>
    </source>
</evidence>
<feature type="transmembrane region" description="Helical" evidence="2">
    <location>
        <begin position="46"/>
        <end position="66"/>
    </location>
</feature>
<keyword evidence="2" id="KW-1133">Transmembrane helix</keyword>
<name>A0A857KPA4_9ACTN</name>
<dbReference type="InterPro" id="IPR003399">
    <property type="entry name" value="Mce/MlaD"/>
</dbReference>
<dbReference type="PRINTS" id="PR01782">
    <property type="entry name" value="MCEVIRFACTOR"/>
</dbReference>
<evidence type="ECO:0000256" key="2">
    <source>
        <dbReference type="SAM" id="Phobius"/>
    </source>
</evidence>
<evidence type="ECO:0000256" key="1">
    <source>
        <dbReference type="SAM" id="MobiDB-lite"/>
    </source>
</evidence>
<keyword evidence="2" id="KW-0812">Transmembrane</keyword>